<dbReference type="RefSeq" id="WP_115315973.1">
    <property type="nucleotide sequence ID" value="NZ_LWIF01000001.1"/>
</dbReference>
<dbReference type="AlphaFoldDB" id="A0A379CB38"/>
<evidence type="ECO:0000256" key="2">
    <source>
        <dbReference type="SAM" id="Phobius"/>
    </source>
</evidence>
<dbReference type="GO" id="GO:0016020">
    <property type="term" value="C:membrane"/>
    <property type="evidence" value="ECO:0007669"/>
    <property type="project" value="InterPro"/>
</dbReference>
<dbReference type="PANTHER" id="PTHR33219">
    <property type="entry name" value="YLMG HOMOLOG PROTEIN 2, CHLOROPLASTIC"/>
    <property type="match status" value="1"/>
</dbReference>
<proteinExistence type="inferred from homology"/>
<dbReference type="Proteomes" id="UP000255417">
    <property type="component" value="Unassembled WGS sequence"/>
</dbReference>
<keyword evidence="2" id="KW-1133">Transmembrane helix</keyword>
<feature type="transmembrane region" description="Helical" evidence="2">
    <location>
        <begin position="152"/>
        <end position="178"/>
    </location>
</feature>
<keyword evidence="2" id="KW-0472">Membrane</keyword>
<name>A0A379CB38_9PAST</name>
<reference evidence="3 4" key="1">
    <citation type="submission" date="2018-06" db="EMBL/GenBank/DDBJ databases">
        <authorList>
            <consortium name="Pathogen Informatics"/>
            <person name="Doyle S."/>
        </authorList>
    </citation>
    <scope>NUCLEOTIDE SEQUENCE [LARGE SCALE GENOMIC DNA]</scope>
    <source>
        <strain evidence="3 4">NCTC12872</strain>
    </source>
</reference>
<evidence type="ECO:0000313" key="4">
    <source>
        <dbReference type="Proteomes" id="UP000255417"/>
    </source>
</evidence>
<dbReference type="PANTHER" id="PTHR33219:SF14">
    <property type="entry name" value="PROTEIN COFACTOR ASSEMBLY OF COMPLEX C SUBUNIT B CCB3, CHLOROPLASTIC-RELATED"/>
    <property type="match status" value="1"/>
</dbReference>
<comment type="similarity">
    <text evidence="1">Belongs to the YggT family.</text>
</comment>
<gene>
    <name evidence="3" type="ORF">NCTC12872_01491</name>
</gene>
<organism evidence="3 4">
    <name type="scientific">Phocoenobacter uteri</name>
    <dbReference type="NCBI Taxonomy" id="146806"/>
    <lineage>
        <taxon>Bacteria</taxon>
        <taxon>Pseudomonadati</taxon>
        <taxon>Pseudomonadota</taxon>
        <taxon>Gammaproteobacteria</taxon>
        <taxon>Pasteurellales</taxon>
        <taxon>Pasteurellaceae</taxon>
        <taxon>Phocoenobacter</taxon>
    </lineage>
</organism>
<feature type="transmembrane region" description="Helical" evidence="2">
    <location>
        <begin position="62"/>
        <end position="82"/>
    </location>
</feature>
<accession>A0A379CB38</accession>
<keyword evidence="4" id="KW-1185">Reference proteome</keyword>
<sequence>MDFIIQLLHIVISFFSFVLILRAWLEFCRVSPSLPISQSLIRLTKAMVNPVSKVIPNVRGNINISAILIAIVITALFFFFFVQVPITAAVAVGLLSVVKTFGQILFFTTLIRALMSWVTQGNHPLDYTISQITEPVLGLIRRFLPRTGMLDFSVMILAFILLGLNQAFYNIFGLIWAIA</sequence>
<protein>
    <submittedName>
        <fullName evidence="3">YGGT family</fullName>
    </submittedName>
</protein>
<evidence type="ECO:0000313" key="3">
    <source>
        <dbReference type="EMBL" id="SUB59503.1"/>
    </source>
</evidence>
<feature type="transmembrane region" description="Helical" evidence="2">
    <location>
        <begin position="88"/>
        <end position="111"/>
    </location>
</feature>
<evidence type="ECO:0000256" key="1">
    <source>
        <dbReference type="ARBA" id="ARBA00010894"/>
    </source>
</evidence>
<dbReference type="InterPro" id="IPR003425">
    <property type="entry name" value="CCB3/YggT"/>
</dbReference>
<feature type="transmembrane region" description="Helical" evidence="2">
    <location>
        <begin position="6"/>
        <end position="25"/>
    </location>
</feature>
<keyword evidence="2" id="KW-0812">Transmembrane</keyword>
<dbReference type="Pfam" id="PF02325">
    <property type="entry name" value="CCB3_YggT"/>
    <property type="match status" value="2"/>
</dbReference>
<dbReference type="OrthoDB" id="9806665at2"/>
<dbReference type="EMBL" id="UGTA01000001">
    <property type="protein sequence ID" value="SUB59503.1"/>
    <property type="molecule type" value="Genomic_DNA"/>
</dbReference>